<name>A0AAP0PDY8_9MAGN</name>
<dbReference type="AlphaFoldDB" id="A0AAP0PDY8"/>
<gene>
    <name evidence="1" type="ORF">Sjap_007885</name>
</gene>
<sequence>MQVKVASVKQWVEKKSFWTDTKLRCTLLLLSRTKVLKIGDIIRETVHIEPKRERIEIRIRGECRSDSGFLRWPKLSSFKSSHTRPKHLQRSPSASIETFEEVLVGDNGELIKVMEPFPYSTADLHSIKYKNDEPAR</sequence>
<accession>A0AAP0PDY8</accession>
<protein>
    <submittedName>
        <fullName evidence="1">Uncharacterized protein</fullName>
    </submittedName>
</protein>
<comment type="caution">
    <text evidence="1">The sequence shown here is derived from an EMBL/GenBank/DDBJ whole genome shotgun (WGS) entry which is preliminary data.</text>
</comment>
<keyword evidence="2" id="KW-1185">Reference proteome</keyword>
<dbReference type="EMBL" id="JBBNAE010000003">
    <property type="protein sequence ID" value="KAK9137291.1"/>
    <property type="molecule type" value="Genomic_DNA"/>
</dbReference>
<dbReference type="Proteomes" id="UP001417504">
    <property type="component" value="Unassembled WGS sequence"/>
</dbReference>
<reference evidence="1 2" key="1">
    <citation type="submission" date="2024-01" db="EMBL/GenBank/DDBJ databases">
        <title>Genome assemblies of Stephania.</title>
        <authorList>
            <person name="Yang L."/>
        </authorList>
    </citation>
    <scope>NUCLEOTIDE SEQUENCE [LARGE SCALE GENOMIC DNA]</scope>
    <source>
        <strain evidence="1">QJT</strain>
        <tissue evidence="1">Leaf</tissue>
    </source>
</reference>
<proteinExistence type="predicted"/>
<evidence type="ECO:0000313" key="2">
    <source>
        <dbReference type="Proteomes" id="UP001417504"/>
    </source>
</evidence>
<evidence type="ECO:0000313" key="1">
    <source>
        <dbReference type="EMBL" id="KAK9137291.1"/>
    </source>
</evidence>
<organism evidence="1 2">
    <name type="scientific">Stephania japonica</name>
    <dbReference type="NCBI Taxonomy" id="461633"/>
    <lineage>
        <taxon>Eukaryota</taxon>
        <taxon>Viridiplantae</taxon>
        <taxon>Streptophyta</taxon>
        <taxon>Embryophyta</taxon>
        <taxon>Tracheophyta</taxon>
        <taxon>Spermatophyta</taxon>
        <taxon>Magnoliopsida</taxon>
        <taxon>Ranunculales</taxon>
        <taxon>Menispermaceae</taxon>
        <taxon>Menispermoideae</taxon>
        <taxon>Cissampelideae</taxon>
        <taxon>Stephania</taxon>
    </lineage>
</organism>